<dbReference type="Proteomes" id="UP000429958">
    <property type="component" value="Unassembled WGS sequence"/>
</dbReference>
<dbReference type="GO" id="GO:0005737">
    <property type="term" value="C:cytoplasm"/>
    <property type="evidence" value="ECO:0007669"/>
    <property type="project" value="TreeGrafter"/>
</dbReference>
<feature type="domain" description="Manganese/iron superoxide dismutase N-terminal" evidence="7">
    <location>
        <begin position="9"/>
        <end position="96"/>
    </location>
</feature>
<dbReference type="EMBL" id="VUMD01000008">
    <property type="protein sequence ID" value="MSS37121.1"/>
    <property type="molecule type" value="Genomic_DNA"/>
</dbReference>
<feature type="binding site" evidence="5">
    <location>
        <position position="166"/>
    </location>
    <ligand>
        <name>Mn(2+)</name>
        <dbReference type="ChEBI" id="CHEBI:29035"/>
    </ligand>
</feature>
<comment type="similarity">
    <text evidence="1 6">Belongs to the iron/manganese superoxide dismutase family.</text>
</comment>
<keyword evidence="10" id="KW-1185">Reference proteome</keyword>
<dbReference type="GO" id="GO:0004784">
    <property type="term" value="F:superoxide dismutase activity"/>
    <property type="evidence" value="ECO:0007669"/>
    <property type="project" value="UniProtKB-EC"/>
</dbReference>
<dbReference type="RefSeq" id="WP_154472545.1">
    <property type="nucleotide sequence ID" value="NZ_VUMD01000008.1"/>
</dbReference>
<organism evidence="9 10">
    <name type="scientific">Clostridium porci</name>
    <dbReference type="NCBI Taxonomy" id="2605778"/>
    <lineage>
        <taxon>Bacteria</taxon>
        <taxon>Bacillati</taxon>
        <taxon>Bacillota</taxon>
        <taxon>Clostridia</taxon>
        <taxon>Eubacteriales</taxon>
        <taxon>Clostridiaceae</taxon>
        <taxon>Clostridium</taxon>
    </lineage>
</organism>
<sequence>MILNATYPFELPPLPYAYDALEPYIDKETMHYHHDKHLKTYVDNLNKAIEGYPEYHSRTLEQLLSGLEELPDAIRAAVRNNGGGVYNHALFFDMMAPAGQQIPDEIAEAFGGEDKWKKEMKAAALGQFGSGFAWMSADSSGSLKIFALPNQDNPLSAGAYPILPLDVWEHAYYLKYQNLRGDYIDNWFNVVNWNAVRERLKGLAGREED</sequence>
<evidence type="ECO:0000313" key="9">
    <source>
        <dbReference type="EMBL" id="MSS37121.1"/>
    </source>
</evidence>
<feature type="binding site" evidence="5">
    <location>
        <position position="33"/>
    </location>
    <ligand>
        <name>Mn(2+)</name>
        <dbReference type="ChEBI" id="CHEBI:29035"/>
    </ligand>
</feature>
<evidence type="ECO:0000256" key="5">
    <source>
        <dbReference type="PIRSR" id="PIRSR000349-1"/>
    </source>
</evidence>
<dbReference type="InterPro" id="IPR036314">
    <property type="entry name" value="SOD_C_sf"/>
</dbReference>
<dbReference type="GO" id="GO:0046872">
    <property type="term" value="F:metal ion binding"/>
    <property type="evidence" value="ECO:0007669"/>
    <property type="project" value="UniProtKB-KW"/>
</dbReference>
<keyword evidence="4 6" id="KW-0560">Oxidoreductase</keyword>
<comment type="function">
    <text evidence="6">Destroys radicals which are normally produced within the cells and which are toxic to biological systems.</text>
</comment>
<dbReference type="InterPro" id="IPR019831">
    <property type="entry name" value="Mn/Fe_SOD_N"/>
</dbReference>
<dbReference type="InterPro" id="IPR019832">
    <property type="entry name" value="Mn/Fe_SOD_C"/>
</dbReference>
<evidence type="ECO:0000256" key="2">
    <source>
        <dbReference type="ARBA" id="ARBA00012682"/>
    </source>
</evidence>
<protein>
    <recommendedName>
        <fullName evidence="2 6">Superoxide dismutase</fullName>
        <ecNumber evidence="2 6">1.15.1.1</ecNumber>
    </recommendedName>
</protein>
<proteinExistence type="inferred from homology"/>
<reference evidence="9 10" key="1">
    <citation type="submission" date="2019-08" db="EMBL/GenBank/DDBJ databases">
        <title>In-depth cultivation of the pig gut microbiome towards novel bacterial diversity and tailored functional studies.</title>
        <authorList>
            <person name="Wylensek D."/>
            <person name="Hitch T.C.A."/>
            <person name="Clavel T."/>
        </authorList>
    </citation>
    <scope>NUCLEOTIDE SEQUENCE [LARGE SCALE GENOMIC DNA]</scope>
    <source>
        <strain evidence="9 10">WCA-389-WT-23D1</strain>
    </source>
</reference>
<dbReference type="PIRSF" id="PIRSF000349">
    <property type="entry name" value="SODismutase"/>
    <property type="match status" value="1"/>
</dbReference>
<evidence type="ECO:0000259" key="7">
    <source>
        <dbReference type="Pfam" id="PF00081"/>
    </source>
</evidence>
<name>A0A7X2TDN1_9CLOT</name>
<dbReference type="InterPro" id="IPR001189">
    <property type="entry name" value="Mn/Fe_SOD"/>
</dbReference>
<dbReference type="EC" id="1.15.1.1" evidence="2 6"/>
<dbReference type="PANTHER" id="PTHR43595">
    <property type="entry name" value="37S RIBOSOMAL PROTEIN S26, MITOCHONDRIAL"/>
    <property type="match status" value="1"/>
</dbReference>
<dbReference type="PRINTS" id="PR01703">
    <property type="entry name" value="MNSODISMTASE"/>
</dbReference>
<evidence type="ECO:0000256" key="6">
    <source>
        <dbReference type="RuleBase" id="RU000414"/>
    </source>
</evidence>
<dbReference type="PANTHER" id="PTHR43595:SF2">
    <property type="entry name" value="SMALL RIBOSOMAL SUBUNIT PROTEIN MS42"/>
    <property type="match status" value="1"/>
</dbReference>
<dbReference type="SUPFAM" id="SSF46609">
    <property type="entry name" value="Fe,Mn superoxide dismutase (SOD), N-terminal domain"/>
    <property type="match status" value="1"/>
</dbReference>
<dbReference type="PROSITE" id="PS00088">
    <property type="entry name" value="SOD_MN"/>
    <property type="match status" value="1"/>
</dbReference>
<comment type="catalytic activity">
    <reaction evidence="6">
        <text>2 superoxide + 2 H(+) = H2O2 + O2</text>
        <dbReference type="Rhea" id="RHEA:20696"/>
        <dbReference type="ChEBI" id="CHEBI:15378"/>
        <dbReference type="ChEBI" id="CHEBI:15379"/>
        <dbReference type="ChEBI" id="CHEBI:16240"/>
        <dbReference type="ChEBI" id="CHEBI:18421"/>
        <dbReference type="EC" id="1.15.1.1"/>
    </reaction>
</comment>
<keyword evidence="3 5" id="KW-0479">Metal-binding</keyword>
<feature type="binding site" evidence="5">
    <location>
        <position position="170"/>
    </location>
    <ligand>
        <name>Mn(2+)</name>
        <dbReference type="ChEBI" id="CHEBI:29035"/>
    </ligand>
</feature>
<dbReference type="Pfam" id="PF00081">
    <property type="entry name" value="Sod_Fe_N"/>
    <property type="match status" value="1"/>
</dbReference>
<evidence type="ECO:0000256" key="1">
    <source>
        <dbReference type="ARBA" id="ARBA00008714"/>
    </source>
</evidence>
<dbReference type="Gene3D" id="3.55.40.20">
    <property type="entry name" value="Iron/manganese superoxide dismutase, C-terminal domain"/>
    <property type="match status" value="1"/>
</dbReference>
<dbReference type="SUPFAM" id="SSF54719">
    <property type="entry name" value="Fe,Mn superoxide dismutase (SOD), C-terminal domain"/>
    <property type="match status" value="1"/>
</dbReference>
<evidence type="ECO:0000313" key="10">
    <source>
        <dbReference type="Proteomes" id="UP000429958"/>
    </source>
</evidence>
<dbReference type="InterPro" id="IPR019833">
    <property type="entry name" value="Mn/Fe_SOD_BS"/>
</dbReference>
<comment type="caution">
    <text evidence="9">The sequence shown here is derived from an EMBL/GenBank/DDBJ whole genome shotgun (WGS) entry which is preliminary data.</text>
</comment>
<evidence type="ECO:0000259" key="8">
    <source>
        <dbReference type="Pfam" id="PF02777"/>
    </source>
</evidence>
<evidence type="ECO:0000256" key="4">
    <source>
        <dbReference type="ARBA" id="ARBA00023002"/>
    </source>
</evidence>
<feature type="binding site" evidence="5">
    <location>
        <position position="88"/>
    </location>
    <ligand>
        <name>Mn(2+)</name>
        <dbReference type="ChEBI" id="CHEBI:29035"/>
    </ligand>
</feature>
<dbReference type="Gene3D" id="1.10.287.990">
    <property type="entry name" value="Fe,Mn superoxide dismutase (SOD) domain"/>
    <property type="match status" value="1"/>
</dbReference>
<accession>A0A7X2TDN1</accession>
<dbReference type="Pfam" id="PF02777">
    <property type="entry name" value="Sod_Fe_C"/>
    <property type="match status" value="1"/>
</dbReference>
<gene>
    <name evidence="9" type="ORF">FYJ39_11160</name>
</gene>
<dbReference type="InterPro" id="IPR036324">
    <property type="entry name" value="Mn/Fe_SOD_N_sf"/>
</dbReference>
<feature type="domain" description="Manganese/iron superoxide dismutase C-terminal" evidence="8">
    <location>
        <begin position="101"/>
        <end position="199"/>
    </location>
</feature>
<dbReference type="AlphaFoldDB" id="A0A7X2TDN1"/>
<evidence type="ECO:0000256" key="3">
    <source>
        <dbReference type="ARBA" id="ARBA00022723"/>
    </source>
</evidence>